<evidence type="ECO:0000313" key="2">
    <source>
        <dbReference type="EMBL" id="ADY62161.1"/>
    </source>
</evidence>
<evidence type="ECO:0000313" key="3">
    <source>
        <dbReference type="Proteomes" id="UP000006860"/>
    </source>
</evidence>
<name>F0SNB8_RUBBR</name>
<protein>
    <submittedName>
        <fullName evidence="2">Uncharacterized protein</fullName>
    </submittedName>
</protein>
<dbReference type="AlphaFoldDB" id="F0SNB8"/>
<dbReference type="Proteomes" id="UP000006860">
    <property type="component" value="Chromosome"/>
</dbReference>
<dbReference type="KEGG" id="pbs:Plabr_4590"/>
<keyword evidence="1" id="KW-0472">Membrane</keyword>
<evidence type="ECO:0000256" key="1">
    <source>
        <dbReference type="SAM" id="Phobius"/>
    </source>
</evidence>
<reference evidence="3" key="1">
    <citation type="submission" date="2011-02" db="EMBL/GenBank/DDBJ databases">
        <title>The complete genome of Planctomyces brasiliensis DSM 5305.</title>
        <authorList>
            <person name="Lucas S."/>
            <person name="Copeland A."/>
            <person name="Lapidus A."/>
            <person name="Bruce D."/>
            <person name="Goodwin L."/>
            <person name="Pitluck S."/>
            <person name="Kyrpides N."/>
            <person name="Mavromatis K."/>
            <person name="Pagani I."/>
            <person name="Ivanova N."/>
            <person name="Ovchinnikova G."/>
            <person name="Lu M."/>
            <person name="Detter J.C."/>
            <person name="Han C."/>
            <person name="Land M."/>
            <person name="Hauser L."/>
            <person name="Markowitz V."/>
            <person name="Cheng J.-F."/>
            <person name="Hugenholtz P."/>
            <person name="Woyke T."/>
            <person name="Wu D."/>
            <person name="Tindall B."/>
            <person name="Pomrenke H.G."/>
            <person name="Brambilla E."/>
            <person name="Klenk H.-P."/>
            <person name="Eisen J.A."/>
        </authorList>
    </citation>
    <scope>NUCLEOTIDE SEQUENCE [LARGE SCALE GENOMIC DNA]</scope>
    <source>
        <strain evidence="3">ATCC 49424 / DSM 5305 / JCM 21570 / IAM 15109 / NBRC 103401 / IFAM 1448</strain>
    </source>
</reference>
<dbReference type="RefSeq" id="WP_013630865.1">
    <property type="nucleotide sequence ID" value="NC_015174.1"/>
</dbReference>
<feature type="transmembrane region" description="Helical" evidence="1">
    <location>
        <begin position="140"/>
        <end position="163"/>
    </location>
</feature>
<keyword evidence="1" id="KW-0812">Transmembrane</keyword>
<sequence>MASLLPTRLIRYTLCSLLAVTCLAAVWLAPRLERNRLLRAQCYVEQLDLVELEGRNEQRRQLLEKLARHPELAGQLITEQAAGSDEIIRVPAGLAIQPDALLSIEDFDNNSRTAAAFAPSGWLTETAHWLANAPQRRTQLLYLAGAIFVVGLIPWDWRVYLVWRKRIRRRCMKALSRYIIHTEHYSLRGPHWRRQSEGEPEEEEDYAEH</sequence>
<keyword evidence="1" id="KW-1133">Transmembrane helix</keyword>
<dbReference type="STRING" id="756272.Plabr_4590"/>
<keyword evidence="3" id="KW-1185">Reference proteome</keyword>
<proteinExistence type="predicted"/>
<organism evidence="2 3">
    <name type="scientific">Rubinisphaera brasiliensis (strain ATCC 49424 / DSM 5305 / JCM 21570 / IAM 15109 / NBRC 103401 / IFAM 1448)</name>
    <name type="common">Planctomyces brasiliensis</name>
    <dbReference type="NCBI Taxonomy" id="756272"/>
    <lineage>
        <taxon>Bacteria</taxon>
        <taxon>Pseudomonadati</taxon>
        <taxon>Planctomycetota</taxon>
        <taxon>Planctomycetia</taxon>
        <taxon>Planctomycetales</taxon>
        <taxon>Planctomycetaceae</taxon>
        <taxon>Rubinisphaera</taxon>
    </lineage>
</organism>
<dbReference type="HOGENOM" id="CLU_1314623_0_0_0"/>
<gene>
    <name evidence="2" type="ordered locus">Plabr_4590</name>
</gene>
<dbReference type="EMBL" id="CP002546">
    <property type="protein sequence ID" value="ADY62161.1"/>
    <property type="molecule type" value="Genomic_DNA"/>
</dbReference>
<accession>F0SNB8</accession>